<evidence type="ECO:0000256" key="9">
    <source>
        <dbReference type="RuleBase" id="RU363100"/>
    </source>
</evidence>
<dbReference type="TCDB" id="2.A.105.1.11">
    <property type="family name" value="the mitochondrial pyruvate carrier (mpc) family"/>
</dbReference>
<dbReference type="RefSeq" id="XP_009530215.1">
    <property type="nucleotide sequence ID" value="XM_009531920.1"/>
</dbReference>
<keyword evidence="5 9" id="KW-0999">Mitochondrion inner membrane</keyword>
<evidence type="ECO:0000256" key="7">
    <source>
        <dbReference type="ARBA" id="ARBA00023128"/>
    </source>
</evidence>
<keyword evidence="7 9" id="KW-0496">Mitochondrion</keyword>
<dbReference type="KEGG" id="psoj:PHYSODRAFT_361107"/>
<reference evidence="10 11" key="1">
    <citation type="journal article" date="2006" name="Science">
        <title>Phytophthora genome sequences uncover evolutionary origins and mechanisms of pathogenesis.</title>
        <authorList>
            <person name="Tyler B.M."/>
            <person name="Tripathy S."/>
            <person name="Zhang X."/>
            <person name="Dehal P."/>
            <person name="Jiang R.H."/>
            <person name="Aerts A."/>
            <person name="Arredondo F.D."/>
            <person name="Baxter L."/>
            <person name="Bensasson D."/>
            <person name="Beynon J.L."/>
            <person name="Chapman J."/>
            <person name="Damasceno C.M."/>
            <person name="Dorrance A.E."/>
            <person name="Dou D."/>
            <person name="Dickerman A.W."/>
            <person name="Dubchak I.L."/>
            <person name="Garbelotto M."/>
            <person name="Gijzen M."/>
            <person name="Gordon S.G."/>
            <person name="Govers F."/>
            <person name="Grunwald N.J."/>
            <person name="Huang W."/>
            <person name="Ivors K.L."/>
            <person name="Jones R.W."/>
            <person name="Kamoun S."/>
            <person name="Krampis K."/>
            <person name="Lamour K.H."/>
            <person name="Lee M.K."/>
            <person name="McDonald W.H."/>
            <person name="Medina M."/>
            <person name="Meijer H.J."/>
            <person name="Nordberg E.K."/>
            <person name="Maclean D.J."/>
            <person name="Ospina-Giraldo M.D."/>
            <person name="Morris P.F."/>
            <person name="Phuntumart V."/>
            <person name="Putnam N.H."/>
            <person name="Rash S."/>
            <person name="Rose J.K."/>
            <person name="Sakihama Y."/>
            <person name="Salamov A.A."/>
            <person name="Savidor A."/>
            <person name="Scheuring C.F."/>
            <person name="Smith B.M."/>
            <person name="Sobral B.W."/>
            <person name="Terry A."/>
            <person name="Torto-Alalibo T.A."/>
            <person name="Win J."/>
            <person name="Xu Z."/>
            <person name="Zhang H."/>
            <person name="Grigoriev I.V."/>
            <person name="Rokhsar D.S."/>
            <person name="Boore J.L."/>
        </authorList>
    </citation>
    <scope>NUCLEOTIDE SEQUENCE [LARGE SCALE GENOMIC DNA]</scope>
    <source>
        <strain evidence="10 11">P6497</strain>
    </source>
</reference>
<dbReference type="Proteomes" id="UP000002640">
    <property type="component" value="Unassembled WGS sequence"/>
</dbReference>
<sequence>MNCQFANYHQARKLTQEYLCTLSVMLPSIVPRIQQKVLEQQIVANSPKLARILAHPAGPFTIHFWAPTFKWAISIANIADMRSDPENISVLQQLAVAGGGLIWSRYSTVITPVNWNLLAVNFFMAGTGIVQLYRKFEHDQSVARATETAKTHSQSLPPPWAHVDRKQQCPAPYVTPPAQALPSPLPKDLAMLPSIVPRIQQKVMEQQIVANSPKLMALLNHPAGPFTVHFWAPTFKWAISIANVADMKRSPETISVAQQTAVTATGLIWSRYSLVITPKNWNLFAVNVFMAGTGLVQFYRKFTYDPSLKTQTTTDSATL</sequence>
<comment type="function">
    <text evidence="9">Mediates the uptake of pyruvate into mitochondria.</text>
</comment>
<dbReference type="EMBL" id="JH159156">
    <property type="protein sequence ID" value="EGZ12786.1"/>
    <property type="molecule type" value="Genomic_DNA"/>
</dbReference>
<keyword evidence="4" id="KW-0812">Transmembrane</keyword>
<keyword evidence="8" id="KW-0472">Membrane</keyword>
<evidence type="ECO:0000256" key="3">
    <source>
        <dbReference type="ARBA" id="ARBA00022448"/>
    </source>
</evidence>
<evidence type="ECO:0000313" key="10">
    <source>
        <dbReference type="EMBL" id="EGZ12786.1"/>
    </source>
</evidence>
<keyword evidence="3 9" id="KW-0813">Transport</keyword>
<name>G4ZSR5_PHYSP</name>
<protein>
    <recommendedName>
        <fullName evidence="9">Mitochondrial pyruvate carrier</fullName>
    </recommendedName>
</protein>
<dbReference type="GO" id="GO:0005743">
    <property type="term" value="C:mitochondrial inner membrane"/>
    <property type="evidence" value="ECO:0007669"/>
    <property type="project" value="UniProtKB-SubCell"/>
</dbReference>
<evidence type="ECO:0000313" key="11">
    <source>
        <dbReference type="Proteomes" id="UP000002640"/>
    </source>
</evidence>
<comment type="similarity">
    <text evidence="2 9">Belongs to the mitochondrial pyruvate carrier (MPC) (TC 2.A.105) family.</text>
</comment>
<comment type="subcellular location">
    <subcellularLocation>
        <location evidence="1 9">Mitochondrion inner membrane</location>
        <topology evidence="1 9">Multi-pass membrane protein</topology>
    </subcellularLocation>
</comment>
<gene>
    <name evidence="10" type="ORF">PHYSODRAFT_361107</name>
</gene>
<dbReference type="AlphaFoldDB" id="G4ZSR5"/>
<dbReference type="InParanoid" id="G4ZSR5"/>
<evidence type="ECO:0000256" key="8">
    <source>
        <dbReference type="ARBA" id="ARBA00023136"/>
    </source>
</evidence>
<evidence type="ECO:0000256" key="2">
    <source>
        <dbReference type="ARBA" id="ARBA00006416"/>
    </source>
</evidence>
<dbReference type="Pfam" id="PF03650">
    <property type="entry name" value="MPC"/>
    <property type="match status" value="2"/>
</dbReference>
<evidence type="ECO:0000256" key="6">
    <source>
        <dbReference type="ARBA" id="ARBA00022989"/>
    </source>
</evidence>
<keyword evidence="6" id="KW-1133">Transmembrane helix</keyword>
<keyword evidence="11" id="KW-1185">Reference proteome</keyword>
<dbReference type="STRING" id="1094619.G4ZSR5"/>
<dbReference type="GO" id="GO:0006850">
    <property type="term" value="P:pyruvate import into mitochondria"/>
    <property type="evidence" value="ECO:0007669"/>
    <property type="project" value="InterPro"/>
</dbReference>
<evidence type="ECO:0000256" key="1">
    <source>
        <dbReference type="ARBA" id="ARBA00004448"/>
    </source>
</evidence>
<proteinExistence type="inferred from homology"/>
<dbReference type="PANTHER" id="PTHR14154">
    <property type="entry name" value="UPF0041 BRAIN PROTEIN 44-RELATED"/>
    <property type="match status" value="1"/>
</dbReference>
<organism evidence="10 11">
    <name type="scientific">Phytophthora sojae (strain P6497)</name>
    <name type="common">Soybean stem and root rot agent</name>
    <name type="synonym">Phytophthora megasperma f. sp. glycines</name>
    <dbReference type="NCBI Taxonomy" id="1094619"/>
    <lineage>
        <taxon>Eukaryota</taxon>
        <taxon>Sar</taxon>
        <taxon>Stramenopiles</taxon>
        <taxon>Oomycota</taxon>
        <taxon>Peronosporomycetes</taxon>
        <taxon>Peronosporales</taxon>
        <taxon>Peronosporaceae</taxon>
        <taxon>Phytophthora</taxon>
    </lineage>
</organism>
<dbReference type="GeneID" id="20650153"/>
<evidence type="ECO:0000256" key="5">
    <source>
        <dbReference type="ARBA" id="ARBA00022792"/>
    </source>
</evidence>
<dbReference type="InterPro" id="IPR005336">
    <property type="entry name" value="MPC"/>
</dbReference>
<accession>G4ZSR5</accession>
<evidence type="ECO:0000256" key="4">
    <source>
        <dbReference type="ARBA" id="ARBA00022692"/>
    </source>
</evidence>